<evidence type="ECO:0000256" key="8">
    <source>
        <dbReference type="ARBA" id="ARBA00022833"/>
    </source>
</evidence>
<dbReference type="InterPro" id="IPR014729">
    <property type="entry name" value="Rossmann-like_a/b/a_fold"/>
</dbReference>
<dbReference type="STRING" id="1271860.SAMN05216174_12453"/>
<evidence type="ECO:0000256" key="2">
    <source>
        <dbReference type="ARBA" id="ARBA00005594"/>
    </source>
</evidence>
<dbReference type="RefSeq" id="WP_091457541.1">
    <property type="nucleotide sequence ID" value="NZ_FMZZ01000024.1"/>
</dbReference>
<dbReference type="GO" id="GO:0005524">
    <property type="term" value="F:ATP binding"/>
    <property type="evidence" value="ECO:0007669"/>
    <property type="project" value="UniProtKB-UniRule"/>
</dbReference>
<reference evidence="17" key="1">
    <citation type="submission" date="2016-10" db="EMBL/GenBank/DDBJ databases">
        <authorList>
            <person name="Varghese N."/>
            <person name="Submissions S."/>
        </authorList>
    </citation>
    <scope>NUCLEOTIDE SEQUENCE [LARGE SCALE GENOMIC DNA]</scope>
    <source>
        <strain evidence="17">IBRC-M 10403</strain>
    </source>
</reference>
<dbReference type="CDD" id="cd00672">
    <property type="entry name" value="CysRS_core"/>
    <property type="match status" value="1"/>
</dbReference>
<dbReference type="PRINTS" id="PR00983">
    <property type="entry name" value="TRNASYNTHCYS"/>
</dbReference>
<feature type="binding site" evidence="13">
    <location>
        <position position="207"/>
    </location>
    <ligand>
        <name>Zn(2+)</name>
        <dbReference type="ChEBI" id="CHEBI:29105"/>
    </ligand>
</feature>
<dbReference type="Pfam" id="PF01406">
    <property type="entry name" value="tRNA-synt_1e"/>
    <property type="match status" value="1"/>
</dbReference>
<feature type="binding site" evidence="13">
    <location>
        <position position="232"/>
    </location>
    <ligand>
        <name>Zn(2+)</name>
        <dbReference type="ChEBI" id="CHEBI:29105"/>
    </ligand>
</feature>
<comment type="similarity">
    <text evidence="2 13">Belongs to the class-I aminoacyl-tRNA synthetase family.</text>
</comment>
<dbReference type="SUPFAM" id="SSF52374">
    <property type="entry name" value="Nucleotidylyl transferase"/>
    <property type="match status" value="1"/>
</dbReference>
<keyword evidence="11 13" id="KW-0030">Aminoacyl-tRNA synthetase</keyword>
<feature type="short sequence motif" description="'HIGH' region" evidence="13">
    <location>
        <begin position="31"/>
        <end position="41"/>
    </location>
</feature>
<dbReference type="NCBIfam" id="TIGR00435">
    <property type="entry name" value="cysS"/>
    <property type="match status" value="1"/>
</dbReference>
<dbReference type="InterPro" id="IPR015803">
    <property type="entry name" value="Cys-tRNA-ligase"/>
</dbReference>
<dbReference type="EC" id="6.1.1.16" evidence="13"/>
<dbReference type="GO" id="GO:0008270">
    <property type="term" value="F:zinc ion binding"/>
    <property type="evidence" value="ECO:0007669"/>
    <property type="project" value="UniProtKB-UniRule"/>
</dbReference>
<comment type="cofactor">
    <cofactor evidence="13">
        <name>Zn(2+)</name>
        <dbReference type="ChEBI" id="CHEBI:29105"/>
    </cofactor>
    <text evidence="13">Binds 1 zinc ion per subunit.</text>
</comment>
<dbReference type="HAMAP" id="MF_00041">
    <property type="entry name" value="Cys_tRNA_synth"/>
    <property type="match status" value="1"/>
</dbReference>
<dbReference type="SUPFAM" id="SSF47323">
    <property type="entry name" value="Anticodon-binding domain of a subclass of class I aminoacyl-tRNA synthetases"/>
    <property type="match status" value="1"/>
</dbReference>
<comment type="catalytic activity">
    <reaction evidence="12 13">
        <text>tRNA(Cys) + L-cysteine + ATP = L-cysteinyl-tRNA(Cys) + AMP + diphosphate</text>
        <dbReference type="Rhea" id="RHEA:17773"/>
        <dbReference type="Rhea" id="RHEA-COMP:9661"/>
        <dbReference type="Rhea" id="RHEA-COMP:9679"/>
        <dbReference type="ChEBI" id="CHEBI:30616"/>
        <dbReference type="ChEBI" id="CHEBI:33019"/>
        <dbReference type="ChEBI" id="CHEBI:35235"/>
        <dbReference type="ChEBI" id="CHEBI:78442"/>
        <dbReference type="ChEBI" id="CHEBI:78517"/>
        <dbReference type="ChEBI" id="CHEBI:456215"/>
        <dbReference type="EC" id="6.1.1.16"/>
    </reaction>
</comment>
<evidence type="ECO:0000256" key="10">
    <source>
        <dbReference type="ARBA" id="ARBA00022917"/>
    </source>
</evidence>
<dbReference type="SMART" id="SM00840">
    <property type="entry name" value="DALR_2"/>
    <property type="match status" value="1"/>
</dbReference>
<dbReference type="PANTHER" id="PTHR10890:SF30">
    <property type="entry name" value="CYSTEINE--TRNA LIGASE"/>
    <property type="match status" value="1"/>
</dbReference>
<keyword evidence="17" id="KW-1185">Reference proteome</keyword>
<keyword evidence="6 13" id="KW-0479">Metal-binding</keyword>
<keyword evidence="10 13" id="KW-0648">Protein biosynthesis</keyword>
<dbReference type="InterPro" id="IPR056411">
    <property type="entry name" value="CysS_C"/>
</dbReference>
<evidence type="ECO:0000256" key="3">
    <source>
        <dbReference type="ARBA" id="ARBA00011245"/>
    </source>
</evidence>
<feature type="binding site" evidence="13">
    <location>
        <position position="266"/>
    </location>
    <ligand>
        <name>ATP</name>
        <dbReference type="ChEBI" id="CHEBI:30616"/>
    </ligand>
</feature>
<dbReference type="GO" id="GO:0006423">
    <property type="term" value="P:cysteinyl-tRNA aminoacylation"/>
    <property type="evidence" value="ECO:0007669"/>
    <property type="project" value="UniProtKB-UniRule"/>
</dbReference>
<evidence type="ECO:0000256" key="5">
    <source>
        <dbReference type="ARBA" id="ARBA00022598"/>
    </source>
</evidence>
<keyword evidence="5 13" id="KW-0436">Ligase</keyword>
<dbReference type="InterPro" id="IPR015273">
    <property type="entry name" value="Cys-tRNA-synt_Ia_DALR"/>
</dbReference>
<evidence type="ECO:0000313" key="17">
    <source>
        <dbReference type="Proteomes" id="UP000199501"/>
    </source>
</evidence>
<keyword evidence="9 13" id="KW-0067">ATP-binding</keyword>
<dbReference type="InterPro" id="IPR009080">
    <property type="entry name" value="tRNAsynth_Ia_anticodon-bd"/>
</dbReference>
<evidence type="ECO:0000256" key="9">
    <source>
        <dbReference type="ARBA" id="ARBA00022840"/>
    </source>
</evidence>
<evidence type="ECO:0000313" key="16">
    <source>
        <dbReference type="EMBL" id="SDD95620.1"/>
    </source>
</evidence>
<feature type="short sequence motif" description="'KMSKS' region" evidence="13">
    <location>
        <begin position="263"/>
        <end position="267"/>
    </location>
</feature>
<feature type="domain" description="Cysteinyl-tRNA synthetase class Ia DALR" evidence="15">
    <location>
        <begin position="338"/>
        <end position="400"/>
    </location>
</feature>
<evidence type="ECO:0000256" key="13">
    <source>
        <dbReference type="HAMAP-Rule" id="MF_00041"/>
    </source>
</evidence>
<evidence type="ECO:0000259" key="15">
    <source>
        <dbReference type="SMART" id="SM00840"/>
    </source>
</evidence>
<name>A0A1G6YZ28_9PSEU</name>
<dbReference type="GO" id="GO:0005829">
    <property type="term" value="C:cytosol"/>
    <property type="evidence" value="ECO:0007669"/>
    <property type="project" value="TreeGrafter"/>
</dbReference>
<dbReference type="InterPro" id="IPR024909">
    <property type="entry name" value="Cys-tRNA/MSH_ligase"/>
</dbReference>
<dbReference type="Pfam" id="PF09190">
    <property type="entry name" value="DALR_2"/>
    <property type="match status" value="1"/>
</dbReference>
<organism evidence="16 17">
    <name type="scientific">Actinokineospora iranica</name>
    <dbReference type="NCBI Taxonomy" id="1271860"/>
    <lineage>
        <taxon>Bacteria</taxon>
        <taxon>Bacillati</taxon>
        <taxon>Actinomycetota</taxon>
        <taxon>Actinomycetes</taxon>
        <taxon>Pseudonocardiales</taxon>
        <taxon>Pseudonocardiaceae</taxon>
        <taxon>Actinokineospora</taxon>
    </lineage>
</organism>
<evidence type="ECO:0000256" key="4">
    <source>
        <dbReference type="ARBA" id="ARBA00022490"/>
    </source>
</evidence>
<keyword evidence="8 13" id="KW-0862">Zinc</keyword>
<dbReference type="OrthoDB" id="9815130at2"/>
<feature type="coiled-coil region" evidence="14">
    <location>
        <begin position="409"/>
        <end position="436"/>
    </location>
</feature>
<evidence type="ECO:0000256" key="11">
    <source>
        <dbReference type="ARBA" id="ARBA00023146"/>
    </source>
</evidence>
<feature type="binding site" evidence="13">
    <location>
        <position position="29"/>
    </location>
    <ligand>
        <name>Zn(2+)</name>
        <dbReference type="ChEBI" id="CHEBI:29105"/>
    </ligand>
</feature>
<dbReference type="PANTHER" id="PTHR10890">
    <property type="entry name" value="CYSTEINYL-TRNA SYNTHETASE"/>
    <property type="match status" value="1"/>
</dbReference>
<dbReference type="AlphaFoldDB" id="A0A1G6YZ28"/>
<keyword evidence="7 13" id="KW-0547">Nucleotide-binding</keyword>
<dbReference type="Proteomes" id="UP000199501">
    <property type="component" value="Unassembled WGS sequence"/>
</dbReference>
<evidence type="ECO:0000256" key="12">
    <source>
        <dbReference type="ARBA" id="ARBA00047398"/>
    </source>
</evidence>
<dbReference type="Pfam" id="PF23493">
    <property type="entry name" value="CysS_C"/>
    <property type="match status" value="1"/>
</dbReference>
<comment type="subunit">
    <text evidence="3 13">Monomer.</text>
</comment>
<keyword evidence="4 13" id="KW-0963">Cytoplasm</keyword>
<evidence type="ECO:0000256" key="14">
    <source>
        <dbReference type="SAM" id="Coils"/>
    </source>
</evidence>
<evidence type="ECO:0000256" key="6">
    <source>
        <dbReference type="ARBA" id="ARBA00022723"/>
    </source>
</evidence>
<dbReference type="InterPro" id="IPR032678">
    <property type="entry name" value="tRNA-synt_1_cat_dom"/>
</dbReference>
<comment type="subcellular location">
    <subcellularLocation>
        <location evidence="1 13">Cytoplasm</location>
    </subcellularLocation>
</comment>
<feature type="binding site" evidence="13">
    <location>
        <position position="236"/>
    </location>
    <ligand>
        <name>Zn(2+)</name>
        <dbReference type="ChEBI" id="CHEBI:29105"/>
    </ligand>
</feature>
<protein>
    <recommendedName>
        <fullName evidence="13">Cysteine--tRNA ligase</fullName>
        <ecNumber evidence="13">6.1.1.16</ecNumber>
    </recommendedName>
    <alternativeName>
        <fullName evidence="13">Cysteinyl-tRNA synthetase</fullName>
        <shortName evidence="13">CysRS</shortName>
    </alternativeName>
</protein>
<accession>A0A1G6YZ28</accession>
<keyword evidence="14" id="KW-0175">Coiled coil</keyword>
<proteinExistence type="inferred from homology"/>
<dbReference type="Gene3D" id="3.40.50.620">
    <property type="entry name" value="HUPs"/>
    <property type="match status" value="1"/>
</dbReference>
<evidence type="ECO:0000256" key="7">
    <source>
        <dbReference type="ARBA" id="ARBA00022741"/>
    </source>
</evidence>
<dbReference type="Gene3D" id="1.20.120.1910">
    <property type="entry name" value="Cysteine-tRNA ligase, C-terminal anti-codon recognition domain"/>
    <property type="match status" value="1"/>
</dbReference>
<gene>
    <name evidence="13" type="primary">cysS</name>
    <name evidence="16" type="ORF">SAMN05216174_12453</name>
</gene>
<evidence type="ECO:0000256" key="1">
    <source>
        <dbReference type="ARBA" id="ARBA00004496"/>
    </source>
</evidence>
<sequence length="463" mass="50454">MSLHIFDSASRSLREFSALTPGVASIYVCGATVQGVPHIGHVRSGLNFDVVRRWLAHCGADVRLVRNVTDIDDKIIAKAADAGRPWWEWAATHERAFDSAYDTLGCLPPSVGPRATGHITQMVDLMQRLIDTGHAYASGGDVYFSVASYPAYGELSRMKLDEVQQGEASAEGKRDPRDFTLWKAAKPGEPSWPTPWGPGRPGWHLECSAMARAYLGPEFDIHGGGVDLVFPHHENEQAQSRAAGDGFARYWMHNAWVTMSGEKMSKSLGNVVSIPEMLNRVRAQELRYYLVGPHYRSMIEYSEAALDESVRAYQRIEYFLRKVAQRTGIVAPGDPGPEFAAAMDDDLATPAALAAVHNAVRLGNTALDAGDEETARAAAASVRGMTGVLGLDPLSPQWSDTSAADTGLRQALDALVEDLLEERQRARADRNFALADAIRDRLLTAGVTVEDTPGGPLWTLKDS</sequence>
<dbReference type="EMBL" id="FMZZ01000024">
    <property type="protein sequence ID" value="SDD95620.1"/>
    <property type="molecule type" value="Genomic_DNA"/>
</dbReference>
<dbReference type="FunFam" id="3.40.50.620:FF:000068">
    <property type="entry name" value="Cysteine--tRNA ligase"/>
    <property type="match status" value="1"/>
</dbReference>
<dbReference type="GO" id="GO:0004817">
    <property type="term" value="F:cysteine-tRNA ligase activity"/>
    <property type="evidence" value="ECO:0007669"/>
    <property type="project" value="UniProtKB-UniRule"/>
</dbReference>